<feature type="domain" description="Fe2OG dioxygenase" evidence="9">
    <location>
        <begin position="189"/>
        <end position="289"/>
    </location>
</feature>
<evidence type="ECO:0000256" key="2">
    <source>
        <dbReference type="ARBA" id="ARBA00022964"/>
    </source>
</evidence>
<name>A0AAN7KKW8_TRANT</name>
<proteinExistence type="inferred from homology"/>
<protein>
    <recommendedName>
        <fullName evidence="7">gibberellin 2beta-dioxygenase</fullName>
        <ecNumber evidence="7">1.14.11.13</ecNumber>
    </recommendedName>
</protein>
<dbReference type="Gene3D" id="2.60.120.330">
    <property type="entry name" value="B-lactam Antibiotic, Isopenicillin N Synthase, Chain"/>
    <property type="match status" value="1"/>
</dbReference>
<evidence type="ECO:0000259" key="9">
    <source>
        <dbReference type="PROSITE" id="PS51471"/>
    </source>
</evidence>
<comment type="caution">
    <text evidence="10">The sequence shown here is derived from an EMBL/GenBank/DDBJ whole genome shotgun (WGS) entry which is preliminary data.</text>
</comment>
<dbReference type="FunFam" id="2.60.120.330:FF:000021">
    <property type="entry name" value="Gibberellin 2-beta-dioxygenase 8"/>
    <property type="match status" value="1"/>
</dbReference>
<comment type="catalytic activity">
    <reaction evidence="5">
        <text>gibberellin A1 + 2-oxoglutarate + O2 = gibberellin A8 + succinate + CO2</text>
        <dbReference type="Rhea" id="RHEA:15005"/>
        <dbReference type="ChEBI" id="CHEBI:15379"/>
        <dbReference type="ChEBI" id="CHEBI:16526"/>
        <dbReference type="ChEBI" id="CHEBI:16810"/>
        <dbReference type="ChEBI" id="CHEBI:30031"/>
        <dbReference type="ChEBI" id="CHEBI:58524"/>
        <dbReference type="ChEBI" id="CHEBI:58594"/>
        <dbReference type="EC" id="1.14.11.13"/>
    </reaction>
</comment>
<dbReference type="GO" id="GO:0045543">
    <property type="term" value="F:gibberellin 2-beta-dioxygenase activity"/>
    <property type="evidence" value="ECO:0007669"/>
    <property type="project" value="UniProtKB-EC"/>
</dbReference>
<dbReference type="PROSITE" id="PS51471">
    <property type="entry name" value="FE2OG_OXY"/>
    <property type="match status" value="1"/>
</dbReference>
<reference evidence="10 11" key="1">
    <citation type="journal article" date="2023" name="Hortic Res">
        <title>Pangenome of water caltrop reveals structural variations and asymmetric subgenome divergence after allopolyploidization.</title>
        <authorList>
            <person name="Zhang X."/>
            <person name="Chen Y."/>
            <person name="Wang L."/>
            <person name="Yuan Y."/>
            <person name="Fang M."/>
            <person name="Shi L."/>
            <person name="Lu R."/>
            <person name="Comes H.P."/>
            <person name="Ma Y."/>
            <person name="Chen Y."/>
            <person name="Huang G."/>
            <person name="Zhou Y."/>
            <person name="Zheng Z."/>
            <person name="Qiu Y."/>
        </authorList>
    </citation>
    <scope>NUCLEOTIDE SEQUENCE [LARGE SCALE GENOMIC DNA]</scope>
    <source>
        <strain evidence="10">F231</strain>
    </source>
</reference>
<keyword evidence="11" id="KW-1185">Reference proteome</keyword>
<dbReference type="InterPro" id="IPR044861">
    <property type="entry name" value="IPNS-like_FE2OG_OXY"/>
</dbReference>
<accession>A0AAN7KKW8</accession>
<keyword evidence="1 8" id="KW-0479">Metal-binding</keyword>
<gene>
    <name evidence="10" type="ORF">SAY86_025965</name>
</gene>
<dbReference type="EC" id="1.14.11.13" evidence="7"/>
<sequence>MDSADPPFHETYKALFNNAAKESTPPMAISTFEECELPLIDLSRLDKSPDESMECKAEIAKASREWGFFQVVNHGISREILERMRREQVKVFKQPFQEKVKEELLLNMSSGSYRWGSPRATCLRQLAWSEAFHVPLTDILGSDGFSNLSSTMEQFAATLSGLANRLAEILAENMGHSWSDYMRENCLLRSCYLRINRYPPCPMFPTNVFGLVPHTDSDFLTVLHQDDVGGLQLVRDGRWFAVNPKPDVLIVNIGDLFQAWSNGVYKSVVHRVATNPRVERFSTAYFLCPSDDTVIKSCGEPPVYRDFSFREYLQQVKEDVKNLGDKVGLPRFLL</sequence>
<evidence type="ECO:0000256" key="4">
    <source>
        <dbReference type="ARBA" id="ARBA00023004"/>
    </source>
</evidence>
<evidence type="ECO:0000256" key="8">
    <source>
        <dbReference type="RuleBase" id="RU003682"/>
    </source>
</evidence>
<dbReference type="Pfam" id="PF14226">
    <property type="entry name" value="DIOX_N"/>
    <property type="match status" value="1"/>
</dbReference>
<dbReference type="GO" id="GO:0009685">
    <property type="term" value="P:gibberellin metabolic process"/>
    <property type="evidence" value="ECO:0007669"/>
    <property type="project" value="UniProtKB-ARBA"/>
</dbReference>
<dbReference type="EMBL" id="JAXQNO010000023">
    <property type="protein sequence ID" value="KAK4764875.1"/>
    <property type="molecule type" value="Genomic_DNA"/>
</dbReference>
<evidence type="ECO:0000313" key="11">
    <source>
        <dbReference type="Proteomes" id="UP001346149"/>
    </source>
</evidence>
<evidence type="ECO:0000256" key="5">
    <source>
        <dbReference type="ARBA" id="ARBA00052204"/>
    </source>
</evidence>
<dbReference type="InterPro" id="IPR050231">
    <property type="entry name" value="Iron_ascorbate_oxido_reductase"/>
</dbReference>
<keyword evidence="3 8" id="KW-0560">Oxidoreductase</keyword>
<dbReference type="AlphaFoldDB" id="A0AAN7KKW8"/>
<dbReference type="SUPFAM" id="SSF51197">
    <property type="entry name" value="Clavaminate synthase-like"/>
    <property type="match status" value="1"/>
</dbReference>
<dbReference type="Pfam" id="PF03171">
    <property type="entry name" value="2OG-FeII_Oxy"/>
    <property type="match status" value="1"/>
</dbReference>
<evidence type="ECO:0000256" key="6">
    <source>
        <dbReference type="ARBA" id="ARBA00061282"/>
    </source>
</evidence>
<dbReference type="InterPro" id="IPR005123">
    <property type="entry name" value="Oxoglu/Fe-dep_dioxygenase_dom"/>
</dbReference>
<keyword evidence="2" id="KW-0223">Dioxygenase</keyword>
<dbReference type="InterPro" id="IPR026992">
    <property type="entry name" value="DIOX_N"/>
</dbReference>
<dbReference type="GO" id="GO:0046872">
    <property type="term" value="F:metal ion binding"/>
    <property type="evidence" value="ECO:0007669"/>
    <property type="project" value="UniProtKB-KW"/>
</dbReference>
<comment type="similarity">
    <text evidence="6">Belongs to the iron/ascorbate-dependent oxidoreductase family. GA2OX subfamily.</text>
</comment>
<evidence type="ECO:0000313" key="10">
    <source>
        <dbReference type="EMBL" id="KAK4764875.1"/>
    </source>
</evidence>
<evidence type="ECO:0000256" key="7">
    <source>
        <dbReference type="ARBA" id="ARBA00066708"/>
    </source>
</evidence>
<organism evidence="10 11">
    <name type="scientific">Trapa natans</name>
    <name type="common">Water chestnut</name>
    <dbReference type="NCBI Taxonomy" id="22666"/>
    <lineage>
        <taxon>Eukaryota</taxon>
        <taxon>Viridiplantae</taxon>
        <taxon>Streptophyta</taxon>
        <taxon>Embryophyta</taxon>
        <taxon>Tracheophyta</taxon>
        <taxon>Spermatophyta</taxon>
        <taxon>Magnoliopsida</taxon>
        <taxon>eudicotyledons</taxon>
        <taxon>Gunneridae</taxon>
        <taxon>Pentapetalae</taxon>
        <taxon>rosids</taxon>
        <taxon>malvids</taxon>
        <taxon>Myrtales</taxon>
        <taxon>Lythraceae</taxon>
        <taxon>Trapa</taxon>
    </lineage>
</organism>
<dbReference type="PANTHER" id="PTHR47990">
    <property type="entry name" value="2-OXOGLUTARATE (2OG) AND FE(II)-DEPENDENT OXYGENASE SUPERFAMILY PROTEIN-RELATED"/>
    <property type="match status" value="1"/>
</dbReference>
<dbReference type="Proteomes" id="UP001346149">
    <property type="component" value="Unassembled WGS sequence"/>
</dbReference>
<dbReference type="InterPro" id="IPR027443">
    <property type="entry name" value="IPNS-like_sf"/>
</dbReference>
<evidence type="ECO:0000256" key="3">
    <source>
        <dbReference type="ARBA" id="ARBA00023002"/>
    </source>
</evidence>
<keyword evidence="4 8" id="KW-0408">Iron</keyword>
<evidence type="ECO:0000256" key="1">
    <source>
        <dbReference type="ARBA" id="ARBA00022723"/>
    </source>
</evidence>